<dbReference type="InterPro" id="IPR036097">
    <property type="entry name" value="HisK_dim/P_sf"/>
</dbReference>
<feature type="domain" description="Histidine kinase" evidence="8">
    <location>
        <begin position="354"/>
        <end position="570"/>
    </location>
</feature>
<organism evidence="12 13">
    <name type="scientific">Chryseosolibacter indicus</name>
    <dbReference type="NCBI Taxonomy" id="2782351"/>
    <lineage>
        <taxon>Bacteria</taxon>
        <taxon>Pseudomonadati</taxon>
        <taxon>Bacteroidota</taxon>
        <taxon>Cytophagia</taxon>
        <taxon>Cytophagales</taxon>
        <taxon>Chryseotaleaceae</taxon>
        <taxon>Chryseosolibacter</taxon>
    </lineage>
</organism>
<evidence type="ECO:0000256" key="1">
    <source>
        <dbReference type="ARBA" id="ARBA00000085"/>
    </source>
</evidence>
<feature type="domain" description="PAS" evidence="10">
    <location>
        <begin position="1008"/>
        <end position="1077"/>
    </location>
</feature>
<feature type="domain" description="PAC" evidence="11">
    <location>
        <begin position="954"/>
        <end position="1007"/>
    </location>
</feature>
<keyword evidence="3 6" id="KW-0597">Phosphoprotein</keyword>
<comment type="caution">
    <text evidence="12">The sequence shown here is derived from an EMBL/GenBank/DDBJ whole genome shotgun (WGS) entry which is preliminary data.</text>
</comment>
<feature type="domain" description="Histidine kinase" evidence="8">
    <location>
        <begin position="1162"/>
        <end position="1380"/>
    </location>
</feature>
<accession>A0ABS5VN10</accession>
<dbReference type="SMART" id="SM00091">
    <property type="entry name" value="PAS"/>
    <property type="match status" value="2"/>
</dbReference>
<dbReference type="RefSeq" id="WP_254152804.1">
    <property type="nucleotide sequence ID" value="NZ_JAHESD010000009.1"/>
</dbReference>
<dbReference type="InterPro" id="IPR035965">
    <property type="entry name" value="PAS-like_dom_sf"/>
</dbReference>
<dbReference type="InterPro" id="IPR013656">
    <property type="entry name" value="PAS_4"/>
</dbReference>
<dbReference type="PROSITE" id="PS50112">
    <property type="entry name" value="PAS"/>
    <property type="match status" value="1"/>
</dbReference>
<protein>
    <recommendedName>
        <fullName evidence="2">histidine kinase</fullName>
        <ecNumber evidence="2">2.7.13.3</ecNumber>
    </recommendedName>
</protein>
<dbReference type="CDD" id="cd16922">
    <property type="entry name" value="HATPase_EvgS-ArcB-TorS-like"/>
    <property type="match status" value="1"/>
</dbReference>
<evidence type="ECO:0000256" key="7">
    <source>
        <dbReference type="SAM" id="Coils"/>
    </source>
</evidence>
<keyword evidence="5" id="KW-0418">Kinase</keyword>
<dbReference type="SUPFAM" id="SSF47384">
    <property type="entry name" value="Homodimeric domain of signal transducing histidine kinase"/>
    <property type="match status" value="2"/>
</dbReference>
<dbReference type="Gene3D" id="2.10.70.100">
    <property type="match status" value="1"/>
</dbReference>
<dbReference type="SUPFAM" id="SSF55785">
    <property type="entry name" value="PYP-like sensor domain (PAS domain)"/>
    <property type="match status" value="2"/>
</dbReference>
<dbReference type="PANTHER" id="PTHR43547">
    <property type="entry name" value="TWO-COMPONENT HISTIDINE KINASE"/>
    <property type="match status" value="1"/>
</dbReference>
<dbReference type="SUPFAM" id="SSF55874">
    <property type="entry name" value="ATPase domain of HSP90 chaperone/DNA topoisomerase II/histidine kinase"/>
    <property type="match status" value="2"/>
</dbReference>
<dbReference type="SUPFAM" id="SSF52172">
    <property type="entry name" value="CheY-like"/>
    <property type="match status" value="1"/>
</dbReference>
<evidence type="ECO:0000256" key="6">
    <source>
        <dbReference type="PROSITE-ProRule" id="PRU00169"/>
    </source>
</evidence>
<dbReference type="Pfam" id="PF08447">
    <property type="entry name" value="PAS_3"/>
    <property type="match status" value="2"/>
</dbReference>
<dbReference type="Pfam" id="PF02518">
    <property type="entry name" value="HATPase_c"/>
    <property type="match status" value="2"/>
</dbReference>
<feature type="domain" description="Response regulatory" evidence="9">
    <location>
        <begin position="625"/>
        <end position="740"/>
    </location>
</feature>
<dbReference type="Gene3D" id="3.30.450.40">
    <property type="match status" value="1"/>
</dbReference>
<dbReference type="Pfam" id="PF00512">
    <property type="entry name" value="HisKA"/>
    <property type="match status" value="2"/>
</dbReference>
<dbReference type="InterPro" id="IPR004358">
    <property type="entry name" value="Sig_transdc_His_kin-like_C"/>
</dbReference>
<dbReference type="SUPFAM" id="SSF55781">
    <property type="entry name" value="GAF domain-like"/>
    <property type="match status" value="1"/>
</dbReference>
<dbReference type="InterPro" id="IPR005467">
    <property type="entry name" value="His_kinase_dom"/>
</dbReference>
<dbReference type="Pfam" id="PF08448">
    <property type="entry name" value="PAS_4"/>
    <property type="match status" value="1"/>
</dbReference>
<proteinExistence type="predicted"/>
<dbReference type="SMART" id="SM00448">
    <property type="entry name" value="REC"/>
    <property type="match status" value="1"/>
</dbReference>
<dbReference type="SMART" id="SM00387">
    <property type="entry name" value="HATPase_c"/>
    <property type="match status" value="2"/>
</dbReference>
<keyword evidence="4" id="KW-0808">Transferase</keyword>
<dbReference type="InterPro" id="IPR001610">
    <property type="entry name" value="PAC"/>
</dbReference>
<dbReference type="SMART" id="SM00086">
    <property type="entry name" value="PAC"/>
    <property type="match status" value="4"/>
</dbReference>
<keyword evidence="7" id="KW-0175">Coiled coil</keyword>
<dbReference type="Gene3D" id="3.40.50.2300">
    <property type="match status" value="1"/>
</dbReference>
<feature type="modified residue" description="4-aspartylphosphate" evidence="6">
    <location>
        <position position="673"/>
    </location>
</feature>
<dbReference type="InterPro" id="IPR011006">
    <property type="entry name" value="CheY-like_superfamily"/>
</dbReference>
<gene>
    <name evidence="12" type="ORF">KK060_06065</name>
</gene>
<feature type="domain" description="PAC" evidence="11">
    <location>
        <begin position="821"/>
        <end position="877"/>
    </location>
</feature>
<dbReference type="InterPro" id="IPR001789">
    <property type="entry name" value="Sig_transdc_resp-reg_receiver"/>
</dbReference>
<dbReference type="Gene3D" id="3.30.565.10">
    <property type="entry name" value="Histidine kinase-like ATPase, C-terminal domain"/>
    <property type="match status" value="2"/>
</dbReference>
<dbReference type="PROSITE" id="PS50110">
    <property type="entry name" value="RESPONSE_REGULATORY"/>
    <property type="match status" value="1"/>
</dbReference>
<dbReference type="InterPro" id="IPR003018">
    <property type="entry name" value="GAF"/>
</dbReference>
<evidence type="ECO:0000313" key="12">
    <source>
        <dbReference type="EMBL" id="MBT1702835.1"/>
    </source>
</evidence>
<evidence type="ECO:0000256" key="5">
    <source>
        <dbReference type="ARBA" id="ARBA00022777"/>
    </source>
</evidence>
<dbReference type="CDD" id="cd00082">
    <property type="entry name" value="HisKA"/>
    <property type="match status" value="2"/>
</dbReference>
<evidence type="ECO:0000256" key="2">
    <source>
        <dbReference type="ARBA" id="ARBA00012438"/>
    </source>
</evidence>
<dbReference type="Pfam" id="PF13185">
    <property type="entry name" value="GAF_2"/>
    <property type="match status" value="1"/>
</dbReference>
<evidence type="ECO:0000256" key="4">
    <source>
        <dbReference type="ARBA" id="ARBA00022679"/>
    </source>
</evidence>
<evidence type="ECO:0000259" key="9">
    <source>
        <dbReference type="PROSITE" id="PS50110"/>
    </source>
</evidence>
<dbReference type="Proteomes" id="UP000772618">
    <property type="component" value="Unassembled WGS sequence"/>
</dbReference>
<dbReference type="InterPro" id="IPR013655">
    <property type="entry name" value="PAS_fold_3"/>
</dbReference>
<evidence type="ECO:0000259" key="8">
    <source>
        <dbReference type="PROSITE" id="PS50109"/>
    </source>
</evidence>
<feature type="domain" description="PAC" evidence="11">
    <location>
        <begin position="1080"/>
        <end position="1133"/>
    </location>
</feature>
<sequence>MESSAIKAQTDVPEFLVGGGEMGQRIREFDWSKTPLGSVDTWPRSLRTCVQIMLTSRQPIWIGWGKDLIKLYNDPYKAIVKGKHPWALGKPASQVWKDIWKDIDPMLRKVMFENEGTYVEEQLLIMERNGYPEETYYTFSYTPVAGDLGGTEGMICFNTDDTDRIISERQLTTLTQLGKTLTDAKNKEDVYKRTIDTVSTNQKDFPFVLIYEVKENQAVLVNASDSGSDKFPKTIDVNEDNELSQLCRSACFKKQHQIWEDLIDKLGLTPSGAWAIPPDRAIILPIKGQKEVTGLFVIGTNPYRVLDDKYLSFFDLITDQIATSLNNVHAIEEERKRLEALAEIDRAKTAFFSNISHEFRTPLTLLLGPMEDLLDTDQIKGSDKEKIKVAYRNSLRLQKLVNLLLDFSRIEAGRMEAHFRPVDIVSVTEDLASNFRSAIEKAGMALIIKKETIDQPVFVDMDMWEKIMLNLLSNAFKYTTEGTIEVIISKDSEEVEVTVKDTGIGIPQSEIDKIFERFHRVQNVGGRSQEGTGIGLAMVKELVKLHNGTISVESKVGEGSSFTVRLPIKGGESLFAEKGLQVKENSRRTSAYIEEASQWLPENEYTVADSDLSYETAKNNSKQHTVLLADDNADMRKYIKRLLEPDYNLIIATDGEEAFRKAIEHHPDLILSDIMMPTLDGFGLLKKLKSNLSTRNIPLIFLSARAGEEAKVEGIKAGADDYLTKPFSSKELMARVSNHIAISDTRRKTEKEFYKLFIQAPAHIHIMKGPEHVVEFFHPLGVKFAGKDITGLKIREAAPNLEGQGYFEMLDRVYNEGATIQINESKVIFPNEKGAPEDYYFNITYLPWRDLKGNIQGILQFSFDVTEQVKAKQKIQESEERLRIATEILELGTWEFDPRTNKIFSSEKTAELFGFDLTSEVTIETILEAIVEQDRPRVIEAINNVFNPLSGGGCDIEYSVVNIKDKRQRIARVNGRVFFDSENKPYRFIGTTLDITERKKSEQELKASEERFRLLANSIPQIVWTNNVEGNKDYLSDQWEEYTGTSAHDGLINFSNFIHPDDLEHVTSKWQDCLAKGEYWEAEYRLKNIKTNTYRWFLGKTLPLKDPKGNVIKWVGSASDIQELKEQSSLLERQVQERTKELNELNHSLQLSNEDLQQFAHVASHDLKEPIRKIKTYGNRLQDEYGTSLPEKANVFLSKILSASDRMYSMVNGVLSYSAITSLEQPLEKINLNKVFHDIELDLEVLIQEKRATIVYTDLPVIEGAPILIYQLWYNLINNSIKFSKQDQPPVINIASSVIEKDGKRFIKIILKDNGIGFEQQYAEAIFSTFTRLHPKDKYEGTGLGLSLCKKIAERHGGSISAKSKPNQGAEFTVLLPHSGS</sequence>
<dbReference type="InterPro" id="IPR003661">
    <property type="entry name" value="HisK_dim/P_dom"/>
</dbReference>
<dbReference type="NCBIfam" id="TIGR00229">
    <property type="entry name" value="sensory_box"/>
    <property type="match status" value="2"/>
</dbReference>
<dbReference type="PROSITE" id="PS50109">
    <property type="entry name" value="HIS_KIN"/>
    <property type="match status" value="2"/>
</dbReference>
<dbReference type="Gene3D" id="1.10.287.130">
    <property type="match status" value="2"/>
</dbReference>
<feature type="coiled-coil region" evidence="7">
    <location>
        <begin position="321"/>
        <end position="348"/>
    </location>
</feature>
<dbReference type="Pfam" id="PF00072">
    <property type="entry name" value="Response_reg"/>
    <property type="match status" value="1"/>
</dbReference>
<dbReference type="PANTHER" id="PTHR43547:SF2">
    <property type="entry name" value="HYBRID SIGNAL TRANSDUCTION HISTIDINE KINASE C"/>
    <property type="match status" value="1"/>
</dbReference>
<reference evidence="12 13" key="1">
    <citation type="submission" date="2021-05" db="EMBL/GenBank/DDBJ databases">
        <title>A Polyphasic approach of four new species of the genus Ohtaekwangia: Ohtaekwangia histidinii sp. nov., Ohtaekwangia cretensis sp. nov., Ohtaekwangia indiensis sp. nov., Ohtaekwangia reichenbachii sp. nov. from diverse environment.</title>
        <authorList>
            <person name="Octaviana S."/>
        </authorList>
    </citation>
    <scope>NUCLEOTIDE SEQUENCE [LARGE SCALE GENOMIC DNA]</scope>
    <source>
        <strain evidence="12 13">PWU20</strain>
    </source>
</reference>
<dbReference type="Gene3D" id="3.30.450.20">
    <property type="entry name" value="PAS domain"/>
    <property type="match status" value="4"/>
</dbReference>
<dbReference type="EMBL" id="JAHESD010000009">
    <property type="protein sequence ID" value="MBT1702835.1"/>
    <property type="molecule type" value="Genomic_DNA"/>
</dbReference>
<name>A0ABS5VN10_9BACT</name>
<evidence type="ECO:0000259" key="11">
    <source>
        <dbReference type="PROSITE" id="PS50113"/>
    </source>
</evidence>
<dbReference type="PROSITE" id="PS50113">
    <property type="entry name" value="PAC"/>
    <property type="match status" value="3"/>
</dbReference>
<comment type="catalytic activity">
    <reaction evidence="1">
        <text>ATP + protein L-histidine = ADP + protein N-phospho-L-histidine.</text>
        <dbReference type="EC" id="2.7.13.3"/>
    </reaction>
</comment>
<keyword evidence="13" id="KW-1185">Reference proteome</keyword>
<dbReference type="InterPro" id="IPR000700">
    <property type="entry name" value="PAS-assoc_C"/>
</dbReference>
<evidence type="ECO:0000259" key="10">
    <source>
        <dbReference type="PROSITE" id="PS50112"/>
    </source>
</evidence>
<dbReference type="CDD" id="cd00130">
    <property type="entry name" value="PAS"/>
    <property type="match status" value="1"/>
</dbReference>
<dbReference type="InterPro" id="IPR000014">
    <property type="entry name" value="PAS"/>
</dbReference>
<dbReference type="EC" id="2.7.13.3" evidence="2"/>
<dbReference type="InterPro" id="IPR029016">
    <property type="entry name" value="GAF-like_dom_sf"/>
</dbReference>
<dbReference type="InterPro" id="IPR003594">
    <property type="entry name" value="HATPase_dom"/>
</dbReference>
<dbReference type="PRINTS" id="PR00344">
    <property type="entry name" value="BCTRLSENSOR"/>
</dbReference>
<dbReference type="InterPro" id="IPR036890">
    <property type="entry name" value="HATPase_C_sf"/>
</dbReference>
<dbReference type="SMART" id="SM00388">
    <property type="entry name" value="HisKA"/>
    <property type="match status" value="2"/>
</dbReference>
<evidence type="ECO:0000313" key="13">
    <source>
        <dbReference type="Proteomes" id="UP000772618"/>
    </source>
</evidence>
<evidence type="ECO:0000256" key="3">
    <source>
        <dbReference type="ARBA" id="ARBA00022553"/>
    </source>
</evidence>